<dbReference type="InterPro" id="IPR032567">
    <property type="entry name" value="RTL1-rel"/>
</dbReference>
<comment type="caution">
    <text evidence="2">The sequence shown here is derived from an EMBL/GenBank/DDBJ whole genome shotgun (WGS) entry which is preliminary data.</text>
</comment>
<dbReference type="PANTHER" id="PTHR15503">
    <property type="entry name" value="LDOC1 RELATED"/>
    <property type="match status" value="1"/>
</dbReference>
<dbReference type="Pfam" id="PF08284">
    <property type="entry name" value="RVP_2"/>
    <property type="match status" value="1"/>
</dbReference>
<proteinExistence type="predicted"/>
<evidence type="ECO:0000256" key="1">
    <source>
        <dbReference type="SAM" id="MobiDB-lite"/>
    </source>
</evidence>
<organism evidence="2 3">
    <name type="scientific">Rehmannia glutinosa</name>
    <name type="common">Chinese foxglove</name>
    <dbReference type="NCBI Taxonomy" id="99300"/>
    <lineage>
        <taxon>Eukaryota</taxon>
        <taxon>Viridiplantae</taxon>
        <taxon>Streptophyta</taxon>
        <taxon>Embryophyta</taxon>
        <taxon>Tracheophyta</taxon>
        <taxon>Spermatophyta</taxon>
        <taxon>Magnoliopsida</taxon>
        <taxon>eudicotyledons</taxon>
        <taxon>Gunneridae</taxon>
        <taxon>Pentapetalae</taxon>
        <taxon>asterids</taxon>
        <taxon>lamiids</taxon>
        <taxon>Lamiales</taxon>
        <taxon>Orobanchaceae</taxon>
        <taxon>Rehmannieae</taxon>
        <taxon>Rehmannia</taxon>
    </lineage>
</organism>
<accession>A0ABR0WZR8</accession>
<protein>
    <recommendedName>
        <fullName evidence="4">Retrotransposon gag domain-containing protein</fullName>
    </recommendedName>
</protein>
<dbReference type="Gene3D" id="2.40.70.10">
    <property type="entry name" value="Acid Proteases"/>
    <property type="match status" value="1"/>
</dbReference>
<evidence type="ECO:0000313" key="2">
    <source>
        <dbReference type="EMBL" id="KAK6151575.1"/>
    </source>
</evidence>
<dbReference type="SUPFAM" id="SSF50630">
    <property type="entry name" value="Acid proteases"/>
    <property type="match status" value="1"/>
</dbReference>
<dbReference type="CDD" id="cd00303">
    <property type="entry name" value="retropepsin_like"/>
    <property type="match status" value="1"/>
</dbReference>
<keyword evidence="3" id="KW-1185">Reference proteome</keyword>
<dbReference type="EMBL" id="JABTTQ020000007">
    <property type="protein sequence ID" value="KAK6151575.1"/>
    <property type="molecule type" value="Genomic_DNA"/>
</dbReference>
<name>A0ABR0WZR8_REHGL</name>
<evidence type="ECO:0008006" key="4">
    <source>
        <dbReference type="Google" id="ProtNLM"/>
    </source>
</evidence>
<dbReference type="PANTHER" id="PTHR15503:SF40">
    <property type="match status" value="1"/>
</dbReference>
<sequence length="474" mass="53736">MAEGTRMRDLQEAQKRLDQILQTEALKREAAELKMQEQIAGINSEVQDQLTGINNKYEHLTHTLATIQLQLLNISKGKGSMEEESILGEPGHGTNSEGNFTRFEELKETRIIAEFNKLKHTGSYSDYVERFEELKACMIMLNSEYSEEYFVASFVSGLSEELQAFINMFEPKTLQQTIELGKKQLHTLEAITKKVRQPTRSYQNTFPNPRRYETTPTVPPKNPSPMPKPPLKLLTASEMAARREKGVCYNCDEQFTYGHSLNSPVHQMEEIQMSLNSLAGEDGLTTMRLFGESGTHRLHILIDSGSTLSFIQESTAKRLGCHLENAKPILVKVANGQRMVSSVKATGFKWTMQGHEFTYSLRVLQNEGCDLILGGDWLKSGTPIELDYEKMTFTVTLKGKRVKIQALTSAADCKFISGPTLYKMMHMEAETEIEEIYMLKTPLIPMHTLNLWLREELSGTREGYVWVQTLNSGN</sequence>
<evidence type="ECO:0000313" key="3">
    <source>
        <dbReference type="Proteomes" id="UP001318860"/>
    </source>
</evidence>
<reference evidence="2 3" key="1">
    <citation type="journal article" date="2021" name="Comput. Struct. Biotechnol. J.">
        <title>De novo genome assembly of the potent medicinal plant Rehmannia glutinosa using nanopore technology.</title>
        <authorList>
            <person name="Ma L."/>
            <person name="Dong C."/>
            <person name="Song C."/>
            <person name="Wang X."/>
            <person name="Zheng X."/>
            <person name="Niu Y."/>
            <person name="Chen S."/>
            <person name="Feng W."/>
        </authorList>
    </citation>
    <scope>NUCLEOTIDE SEQUENCE [LARGE SCALE GENOMIC DNA]</scope>
    <source>
        <strain evidence="2">DH-2019</strain>
    </source>
</reference>
<feature type="compositionally biased region" description="Pro residues" evidence="1">
    <location>
        <begin position="217"/>
        <end position="228"/>
    </location>
</feature>
<dbReference type="Proteomes" id="UP001318860">
    <property type="component" value="Unassembled WGS sequence"/>
</dbReference>
<gene>
    <name evidence="2" type="ORF">DH2020_014210</name>
</gene>
<feature type="region of interest" description="Disordered" evidence="1">
    <location>
        <begin position="200"/>
        <end position="228"/>
    </location>
</feature>
<dbReference type="InterPro" id="IPR021109">
    <property type="entry name" value="Peptidase_aspartic_dom_sf"/>
</dbReference>